<evidence type="ECO:0000313" key="3">
    <source>
        <dbReference type="Proteomes" id="UP000054558"/>
    </source>
</evidence>
<proteinExistence type="predicted"/>
<protein>
    <submittedName>
        <fullName evidence="2">Uncharacterized protein</fullName>
    </submittedName>
</protein>
<dbReference type="Proteomes" id="UP000054558">
    <property type="component" value="Unassembled WGS sequence"/>
</dbReference>
<feature type="compositionally biased region" description="Low complexity" evidence="1">
    <location>
        <begin position="39"/>
        <end position="57"/>
    </location>
</feature>
<accession>A0A1Y1IGC1</accession>
<evidence type="ECO:0000256" key="1">
    <source>
        <dbReference type="SAM" id="MobiDB-lite"/>
    </source>
</evidence>
<reference evidence="2 3" key="1">
    <citation type="journal article" date="2014" name="Nat. Commun.">
        <title>Klebsormidium flaccidum genome reveals primary factors for plant terrestrial adaptation.</title>
        <authorList>
            <person name="Hori K."/>
            <person name="Maruyama F."/>
            <person name="Fujisawa T."/>
            <person name="Togashi T."/>
            <person name="Yamamoto N."/>
            <person name="Seo M."/>
            <person name="Sato S."/>
            <person name="Yamada T."/>
            <person name="Mori H."/>
            <person name="Tajima N."/>
            <person name="Moriyama T."/>
            <person name="Ikeuchi M."/>
            <person name="Watanabe M."/>
            <person name="Wada H."/>
            <person name="Kobayashi K."/>
            <person name="Saito M."/>
            <person name="Masuda T."/>
            <person name="Sasaki-Sekimoto Y."/>
            <person name="Mashiguchi K."/>
            <person name="Awai K."/>
            <person name="Shimojima M."/>
            <person name="Masuda S."/>
            <person name="Iwai M."/>
            <person name="Nobusawa T."/>
            <person name="Narise T."/>
            <person name="Kondo S."/>
            <person name="Saito H."/>
            <person name="Sato R."/>
            <person name="Murakawa M."/>
            <person name="Ihara Y."/>
            <person name="Oshima-Yamada Y."/>
            <person name="Ohtaka K."/>
            <person name="Satoh M."/>
            <person name="Sonobe K."/>
            <person name="Ishii M."/>
            <person name="Ohtani R."/>
            <person name="Kanamori-Sato M."/>
            <person name="Honoki R."/>
            <person name="Miyazaki D."/>
            <person name="Mochizuki H."/>
            <person name="Umetsu J."/>
            <person name="Higashi K."/>
            <person name="Shibata D."/>
            <person name="Kamiya Y."/>
            <person name="Sato N."/>
            <person name="Nakamura Y."/>
            <person name="Tabata S."/>
            <person name="Ida S."/>
            <person name="Kurokawa K."/>
            <person name="Ohta H."/>
        </authorList>
    </citation>
    <scope>NUCLEOTIDE SEQUENCE [LARGE SCALE GENOMIC DNA]</scope>
    <source>
        <strain evidence="2 3">NIES-2285</strain>
    </source>
</reference>
<sequence length="95" mass="9750">MVKTEVTENRGLQALLAKAPTDGVKTPQCPRTRQHNKKNSQNGSANTSAAANAAPSVSAAAALNADAPSPGMTSYPPGTKILINAEALRKAGRLI</sequence>
<evidence type="ECO:0000313" key="2">
    <source>
        <dbReference type="EMBL" id="GAQ89132.1"/>
    </source>
</evidence>
<organism evidence="2 3">
    <name type="scientific">Klebsormidium nitens</name>
    <name type="common">Green alga</name>
    <name type="synonym">Ulothrix nitens</name>
    <dbReference type="NCBI Taxonomy" id="105231"/>
    <lineage>
        <taxon>Eukaryota</taxon>
        <taxon>Viridiplantae</taxon>
        <taxon>Streptophyta</taxon>
        <taxon>Klebsormidiophyceae</taxon>
        <taxon>Klebsormidiales</taxon>
        <taxon>Klebsormidiaceae</taxon>
        <taxon>Klebsormidium</taxon>
    </lineage>
</organism>
<dbReference type="EMBL" id="DF237439">
    <property type="protein sequence ID" value="GAQ89132.1"/>
    <property type="molecule type" value="Genomic_DNA"/>
</dbReference>
<dbReference type="AlphaFoldDB" id="A0A1Y1IGC1"/>
<keyword evidence="3" id="KW-1185">Reference proteome</keyword>
<feature type="region of interest" description="Disordered" evidence="1">
    <location>
        <begin position="1"/>
        <end position="57"/>
    </location>
</feature>
<gene>
    <name evidence="2" type="ORF">KFL_004900010</name>
</gene>
<name>A0A1Y1IGC1_KLENI</name>